<dbReference type="EMBL" id="JDYK01000008">
    <property type="protein sequence ID" value="EWS81371.1"/>
    <property type="molecule type" value="Genomic_DNA"/>
</dbReference>
<dbReference type="OrthoDB" id="4793706at2"/>
<reference evidence="2 3" key="1">
    <citation type="submission" date="2014-02" db="EMBL/GenBank/DDBJ databases">
        <title>Genome sequence of Brachybacterium phenoliresistens strain W13A50.</title>
        <authorList>
            <person name="Wang X."/>
        </authorList>
    </citation>
    <scope>NUCLEOTIDE SEQUENCE [LARGE SCALE GENOMIC DNA]</scope>
    <source>
        <strain evidence="2 3">W13A50</strain>
    </source>
</reference>
<protein>
    <submittedName>
        <fullName evidence="2">Uncharacterized protein</fullName>
    </submittedName>
</protein>
<name>Z9JU95_9MICO</name>
<evidence type="ECO:0000313" key="3">
    <source>
        <dbReference type="Proteomes" id="UP000023067"/>
    </source>
</evidence>
<dbReference type="AlphaFoldDB" id="Z9JU95"/>
<feature type="compositionally biased region" description="Acidic residues" evidence="1">
    <location>
        <begin position="83"/>
        <end position="94"/>
    </location>
</feature>
<proteinExistence type="predicted"/>
<keyword evidence="3" id="KW-1185">Reference proteome</keyword>
<sequence length="208" mass="21840">MTLTARSALRDLHDTRTLTHGLVSTAATVALTLVEPRGLTPGRRAVYRTAVGVFSAWTMWAGLRTEVAAAAETAAAGTGDAAEPADEPDLDDAAEPADELDLDDAAEPADELDLDDAAEPEEDLAADAVAEPLRLEERWAYHPVNRMVIALGAGGAVIGYMDVQEAIDARVVGLLSRAGVERPRGTLAIAGAALSLGTWYLGRRSLRA</sequence>
<organism evidence="2 3">
    <name type="scientific">Brachybacterium phenoliresistens</name>
    <dbReference type="NCBI Taxonomy" id="396014"/>
    <lineage>
        <taxon>Bacteria</taxon>
        <taxon>Bacillati</taxon>
        <taxon>Actinomycetota</taxon>
        <taxon>Actinomycetes</taxon>
        <taxon>Micrococcales</taxon>
        <taxon>Dermabacteraceae</taxon>
        <taxon>Brachybacterium</taxon>
    </lineage>
</organism>
<dbReference type="HOGENOM" id="CLU_1318861_0_0_11"/>
<accession>Z9JU95</accession>
<gene>
    <name evidence="2" type="ORF">BF93_17140</name>
</gene>
<dbReference type="RefSeq" id="WP_038372143.1">
    <property type="nucleotide sequence ID" value="NZ_KK069993.1"/>
</dbReference>
<feature type="region of interest" description="Disordered" evidence="1">
    <location>
        <begin position="74"/>
        <end position="94"/>
    </location>
</feature>
<comment type="caution">
    <text evidence="2">The sequence shown here is derived from an EMBL/GenBank/DDBJ whole genome shotgun (WGS) entry which is preliminary data.</text>
</comment>
<dbReference type="Proteomes" id="UP000023067">
    <property type="component" value="Unassembled WGS sequence"/>
</dbReference>
<evidence type="ECO:0000256" key="1">
    <source>
        <dbReference type="SAM" id="MobiDB-lite"/>
    </source>
</evidence>
<dbReference type="PATRIC" id="fig|396014.3.peg.1771"/>
<evidence type="ECO:0000313" key="2">
    <source>
        <dbReference type="EMBL" id="EWS81371.1"/>
    </source>
</evidence>